<dbReference type="InterPro" id="IPR011333">
    <property type="entry name" value="SKP1/BTB/POZ_sf"/>
</dbReference>
<dbReference type="SUPFAM" id="SSF54695">
    <property type="entry name" value="POZ domain"/>
    <property type="match status" value="1"/>
</dbReference>
<evidence type="ECO:0000313" key="2">
    <source>
        <dbReference type="EMBL" id="GFS94894.1"/>
    </source>
</evidence>
<dbReference type="Proteomes" id="UP000887013">
    <property type="component" value="Unassembled WGS sequence"/>
</dbReference>
<sequence>IPYRPPKPREPEIKALPSTFEEDMYSLLDKEYETDLNLTVGQNKVHSHKIILAAASSHFKQIFISSSIENSQVETSGLVTRAQLNYQRPIPTTAPALKTPCIILLNSLRLYVNKRSVLAIR</sequence>
<organism evidence="2 3">
    <name type="scientific">Nephila pilipes</name>
    <name type="common">Giant wood spider</name>
    <name type="synonym">Nephila maculata</name>
    <dbReference type="NCBI Taxonomy" id="299642"/>
    <lineage>
        <taxon>Eukaryota</taxon>
        <taxon>Metazoa</taxon>
        <taxon>Ecdysozoa</taxon>
        <taxon>Arthropoda</taxon>
        <taxon>Chelicerata</taxon>
        <taxon>Arachnida</taxon>
        <taxon>Araneae</taxon>
        <taxon>Araneomorphae</taxon>
        <taxon>Entelegynae</taxon>
        <taxon>Araneoidea</taxon>
        <taxon>Nephilidae</taxon>
        <taxon>Nephila</taxon>
    </lineage>
</organism>
<dbReference type="Gene3D" id="3.30.710.10">
    <property type="entry name" value="Potassium Channel Kv1.1, Chain A"/>
    <property type="match status" value="1"/>
</dbReference>
<keyword evidence="3" id="KW-1185">Reference proteome</keyword>
<name>A0A8X6N5H1_NEPPI</name>
<feature type="domain" description="BTB" evidence="1">
    <location>
        <begin position="34"/>
        <end position="87"/>
    </location>
</feature>
<accession>A0A8X6N5H1</accession>
<protein>
    <submittedName>
        <fullName evidence="2">Rho-related BTB domain-containing protein 2</fullName>
    </submittedName>
</protein>
<gene>
    <name evidence="2" type="primary">NCL1_16254</name>
    <name evidence="2" type="ORF">NPIL_220901</name>
</gene>
<feature type="non-terminal residue" evidence="2">
    <location>
        <position position="1"/>
    </location>
</feature>
<dbReference type="OrthoDB" id="6020506at2759"/>
<reference evidence="2" key="1">
    <citation type="submission" date="2020-08" db="EMBL/GenBank/DDBJ databases">
        <title>Multicomponent nature underlies the extraordinary mechanical properties of spider dragline silk.</title>
        <authorList>
            <person name="Kono N."/>
            <person name="Nakamura H."/>
            <person name="Mori M."/>
            <person name="Yoshida Y."/>
            <person name="Ohtoshi R."/>
            <person name="Malay A.D."/>
            <person name="Moran D.A.P."/>
            <person name="Tomita M."/>
            <person name="Numata K."/>
            <person name="Arakawa K."/>
        </authorList>
    </citation>
    <scope>NUCLEOTIDE SEQUENCE</scope>
</reference>
<dbReference type="AlphaFoldDB" id="A0A8X6N5H1"/>
<proteinExistence type="predicted"/>
<dbReference type="CDD" id="cd18186">
    <property type="entry name" value="BTB_POZ_ZBTB_KLHL-like"/>
    <property type="match status" value="1"/>
</dbReference>
<evidence type="ECO:0000259" key="1">
    <source>
        <dbReference type="PROSITE" id="PS50097"/>
    </source>
</evidence>
<dbReference type="PROSITE" id="PS50097">
    <property type="entry name" value="BTB"/>
    <property type="match status" value="1"/>
</dbReference>
<dbReference type="EMBL" id="BMAW01054139">
    <property type="protein sequence ID" value="GFS94894.1"/>
    <property type="molecule type" value="Genomic_DNA"/>
</dbReference>
<dbReference type="InterPro" id="IPR000210">
    <property type="entry name" value="BTB/POZ_dom"/>
</dbReference>
<evidence type="ECO:0000313" key="3">
    <source>
        <dbReference type="Proteomes" id="UP000887013"/>
    </source>
</evidence>
<comment type="caution">
    <text evidence="2">The sequence shown here is derived from an EMBL/GenBank/DDBJ whole genome shotgun (WGS) entry which is preliminary data.</text>
</comment>
<dbReference type="Pfam" id="PF00651">
    <property type="entry name" value="BTB"/>
    <property type="match status" value="1"/>
</dbReference>